<feature type="compositionally biased region" description="Basic and acidic residues" evidence="1">
    <location>
        <begin position="425"/>
        <end position="434"/>
    </location>
</feature>
<dbReference type="AlphaFoldDB" id="A0A0F9KBA9"/>
<evidence type="ECO:0000313" key="3">
    <source>
        <dbReference type="EMBL" id="KKM19418.1"/>
    </source>
</evidence>
<feature type="compositionally biased region" description="Acidic residues" evidence="1">
    <location>
        <begin position="331"/>
        <end position="352"/>
    </location>
</feature>
<feature type="compositionally biased region" description="Low complexity" evidence="1">
    <location>
        <begin position="353"/>
        <end position="363"/>
    </location>
</feature>
<comment type="caution">
    <text evidence="3">The sequence shown here is derived from an EMBL/GenBank/DDBJ whole genome shotgun (WGS) entry which is preliminary data.</text>
</comment>
<organism evidence="3">
    <name type="scientific">marine sediment metagenome</name>
    <dbReference type="NCBI Taxonomy" id="412755"/>
    <lineage>
        <taxon>unclassified sequences</taxon>
        <taxon>metagenomes</taxon>
        <taxon>ecological metagenomes</taxon>
    </lineage>
</organism>
<protein>
    <recommendedName>
        <fullName evidence="2">Phage tail tape measure protein domain-containing protein</fullName>
    </recommendedName>
</protein>
<dbReference type="InterPro" id="IPR010090">
    <property type="entry name" value="Phage_tape_meas"/>
</dbReference>
<dbReference type="Pfam" id="PF10145">
    <property type="entry name" value="PhageMin_Tail"/>
    <property type="match status" value="1"/>
</dbReference>
<dbReference type="NCBIfam" id="TIGR01760">
    <property type="entry name" value="tape_meas_TP901"/>
    <property type="match status" value="1"/>
</dbReference>
<name>A0A0F9KBA9_9ZZZZ</name>
<sequence length="500" mass="52582">SAGDLAATAGVLNISLEENFSALAQLTKTAGSTASAATQLDGIMRGLIKPSTAMKEAFEGIGFETGEAAIGALGLEETLRKLLEQTDGTSVAIGKLDDAGVKGDLRDRLARVKALPETDEPGTVAVFKDKSGAWRWVAVHSNKFYDREREVFPEAAHIAYSEWVQRTKMYPALRLFHVPVDIGVADFIDYADGFMLSSGTFKDGMEDAAKRLAGMKDLACSHGFHYPVEDFQDGVYHSYRTFEISILPAESASNRLTAVFAEEEVPMGLSGKQREFLSNVLTDETLERVEGSLKNLADEAGREGLSYKDIAARLVTEHQEEPMSEEQKTDTEDEDAGANTDADGDADADGAADGDAGVAAGADGDADAENTGDADEDEDAEVNPIVAAVGKAISDAVAPLNERLGAMEAANKALAGEIEGLKASKDAEMADSIRPRTGQPNGQPASAADGNVAPAALVEQMKAAAAAGKSAPPGAQPLNSDEAAAPYLEQIRSMYGGSRS</sequence>
<feature type="domain" description="Phage tail tape measure protein" evidence="2">
    <location>
        <begin position="4"/>
        <end position="89"/>
    </location>
</feature>
<proteinExistence type="predicted"/>
<feature type="non-terminal residue" evidence="3">
    <location>
        <position position="1"/>
    </location>
</feature>
<feature type="region of interest" description="Disordered" evidence="1">
    <location>
        <begin position="317"/>
        <end position="380"/>
    </location>
</feature>
<feature type="region of interest" description="Disordered" evidence="1">
    <location>
        <begin position="464"/>
        <end position="485"/>
    </location>
</feature>
<accession>A0A0F9KBA9</accession>
<feature type="compositionally biased region" description="Basic and acidic residues" evidence="1">
    <location>
        <begin position="317"/>
        <end position="330"/>
    </location>
</feature>
<feature type="compositionally biased region" description="Acidic residues" evidence="1">
    <location>
        <begin position="364"/>
        <end position="380"/>
    </location>
</feature>
<evidence type="ECO:0000256" key="1">
    <source>
        <dbReference type="SAM" id="MobiDB-lite"/>
    </source>
</evidence>
<feature type="compositionally biased region" description="Low complexity" evidence="1">
    <location>
        <begin position="464"/>
        <end position="473"/>
    </location>
</feature>
<dbReference type="EMBL" id="LAZR01013990">
    <property type="protein sequence ID" value="KKM19418.1"/>
    <property type="molecule type" value="Genomic_DNA"/>
</dbReference>
<evidence type="ECO:0000259" key="2">
    <source>
        <dbReference type="Pfam" id="PF10145"/>
    </source>
</evidence>
<feature type="region of interest" description="Disordered" evidence="1">
    <location>
        <begin position="425"/>
        <end position="450"/>
    </location>
</feature>
<reference evidence="3" key="1">
    <citation type="journal article" date="2015" name="Nature">
        <title>Complex archaea that bridge the gap between prokaryotes and eukaryotes.</title>
        <authorList>
            <person name="Spang A."/>
            <person name="Saw J.H."/>
            <person name="Jorgensen S.L."/>
            <person name="Zaremba-Niedzwiedzka K."/>
            <person name="Martijn J."/>
            <person name="Lind A.E."/>
            <person name="van Eijk R."/>
            <person name="Schleper C."/>
            <person name="Guy L."/>
            <person name="Ettema T.J."/>
        </authorList>
    </citation>
    <scope>NUCLEOTIDE SEQUENCE</scope>
</reference>
<gene>
    <name evidence="3" type="ORF">LCGC14_1655850</name>
</gene>